<evidence type="ECO:0000256" key="1">
    <source>
        <dbReference type="SAM" id="MobiDB-lite"/>
    </source>
</evidence>
<reference evidence="2 3" key="1">
    <citation type="submission" date="2023-03" db="EMBL/GenBank/DDBJ databases">
        <title>Draft genome sequence of Streptomyces sp. K1PA1 isolated from peat swamp forest in Thailand.</title>
        <authorList>
            <person name="Klaysubun C."/>
            <person name="Duangmal K."/>
        </authorList>
    </citation>
    <scope>NUCLEOTIDE SEQUENCE [LARGE SCALE GENOMIC DNA]</scope>
    <source>
        <strain evidence="2 3">K1PA1</strain>
    </source>
</reference>
<proteinExistence type="predicted"/>
<dbReference type="EMBL" id="JARJBB010000008">
    <property type="protein sequence ID" value="MDF3300527.1"/>
    <property type="molecule type" value="Genomic_DNA"/>
</dbReference>
<feature type="compositionally biased region" description="Low complexity" evidence="1">
    <location>
        <begin position="34"/>
        <end position="59"/>
    </location>
</feature>
<feature type="region of interest" description="Disordered" evidence="1">
    <location>
        <begin position="33"/>
        <end position="69"/>
    </location>
</feature>
<gene>
    <name evidence="2" type="ORF">P3H78_18250</name>
</gene>
<keyword evidence="3" id="KW-1185">Reference proteome</keyword>
<dbReference type="RefSeq" id="WP_276110071.1">
    <property type="nucleotide sequence ID" value="NZ_JARJBB010000008.1"/>
</dbReference>
<sequence>MPARIPSWAWVGGLTVGAVAAVTVLAVRADHGPHPAAGAARPGASATASAHPSASAAPRTPAPPAVPAGTGTGRRVVYALAEHRVWLVDQGDAPRRTFTVWPGAVAPDPGTYGISRRLNATTGSDGVPIEHIVYFAAKSGVSVAFSNAVDGSSPAPAAGTRTGGIRMPKADGRALWTFTSVPTKVTVVR</sequence>
<protein>
    <recommendedName>
        <fullName evidence="4">Secreted protein</fullName>
    </recommendedName>
</protein>
<dbReference type="Proteomes" id="UP001221150">
    <property type="component" value="Unassembled WGS sequence"/>
</dbReference>
<evidence type="ECO:0000313" key="2">
    <source>
        <dbReference type="EMBL" id="MDF3300527.1"/>
    </source>
</evidence>
<organism evidence="2 3">
    <name type="scientific">Streptomyces tropicalis</name>
    <dbReference type="NCBI Taxonomy" id="3034234"/>
    <lineage>
        <taxon>Bacteria</taxon>
        <taxon>Bacillati</taxon>
        <taxon>Actinomycetota</taxon>
        <taxon>Actinomycetes</taxon>
        <taxon>Kitasatosporales</taxon>
        <taxon>Streptomycetaceae</taxon>
        <taxon>Streptomyces</taxon>
    </lineage>
</organism>
<comment type="caution">
    <text evidence="2">The sequence shown here is derived from an EMBL/GenBank/DDBJ whole genome shotgun (WGS) entry which is preliminary data.</text>
</comment>
<evidence type="ECO:0000313" key="3">
    <source>
        <dbReference type="Proteomes" id="UP001221150"/>
    </source>
</evidence>
<evidence type="ECO:0008006" key="4">
    <source>
        <dbReference type="Google" id="ProtNLM"/>
    </source>
</evidence>
<accession>A0ABT6A795</accession>
<name>A0ABT6A795_9ACTN</name>